<reference evidence="2 3" key="1">
    <citation type="journal article" date="2015" name="Nature">
        <title>rRNA introns, odd ribosomes, and small enigmatic genomes across a large radiation of phyla.</title>
        <authorList>
            <person name="Brown C.T."/>
            <person name="Hug L.A."/>
            <person name="Thomas B.C."/>
            <person name="Sharon I."/>
            <person name="Castelle C.J."/>
            <person name="Singh A."/>
            <person name="Wilkins M.J."/>
            <person name="Williams K.H."/>
            <person name="Banfield J.F."/>
        </authorList>
    </citation>
    <scope>NUCLEOTIDE SEQUENCE [LARGE SCALE GENOMIC DNA]</scope>
</reference>
<comment type="caution">
    <text evidence="2">The sequence shown here is derived from an EMBL/GenBank/DDBJ whole genome shotgun (WGS) entry which is preliminary data.</text>
</comment>
<organism evidence="2 3">
    <name type="scientific">candidate division WS6 bacterium GW2011_GWC2_36_7</name>
    <dbReference type="NCBI Taxonomy" id="1619091"/>
    <lineage>
        <taxon>Bacteria</taxon>
        <taxon>Candidatus Dojkabacteria</taxon>
    </lineage>
</organism>
<dbReference type="InterPro" id="IPR029063">
    <property type="entry name" value="SAM-dependent_MTases_sf"/>
</dbReference>
<protein>
    <recommendedName>
        <fullName evidence="1">Methyltransferase type 11 domain-containing protein</fullName>
    </recommendedName>
</protein>
<name>A0A0G0EZI3_9BACT</name>
<accession>A0A0G0EZI3</accession>
<dbReference type="GO" id="GO:0008757">
    <property type="term" value="F:S-adenosylmethionine-dependent methyltransferase activity"/>
    <property type="evidence" value="ECO:0007669"/>
    <property type="project" value="InterPro"/>
</dbReference>
<dbReference type="Pfam" id="PF08241">
    <property type="entry name" value="Methyltransf_11"/>
    <property type="match status" value="1"/>
</dbReference>
<dbReference type="EMBL" id="LBSF01000001">
    <property type="protein sequence ID" value="KKQ12253.1"/>
    <property type="molecule type" value="Genomic_DNA"/>
</dbReference>
<proteinExistence type="predicted"/>
<gene>
    <name evidence="2" type="ORF">US24_C0001G0011</name>
</gene>
<sequence>MIEVSNYDFFDYDYSQYWKVRQYEDSSEKHLLGRIFNRKKGAWFIDIGGSYGRLTSTYYNSYSNPVILDYSLRTLQKNYAIIKKRFPNIEMIAANAYHMPFRDNTYDGGLMVRVLHHISEPGEYYKELKRVMHNDSSYVQEFANKVNLKASLRAIFHLNFKFFSKDPYQQPTSKNFEGTETGEEAIFFNYHPAYVKKALISNGFNIKSKSGCSYLRIPILKKLLGDSLLLKLEYLFQKLLKTTNLPPSVVFETSLKKKTSKQSCTDKNLRKILVCPKCFGELTFKGDTAHCSGCNKTYVKEEHIWDFRID</sequence>
<dbReference type="Gene3D" id="3.40.50.150">
    <property type="entry name" value="Vaccinia Virus protein VP39"/>
    <property type="match status" value="1"/>
</dbReference>
<dbReference type="SUPFAM" id="SSF161187">
    <property type="entry name" value="YfgJ-like"/>
    <property type="match status" value="1"/>
</dbReference>
<dbReference type="SUPFAM" id="SSF53335">
    <property type="entry name" value="S-adenosyl-L-methionine-dependent methyltransferases"/>
    <property type="match status" value="1"/>
</dbReference>
<dbReference type="Proteomes" id="UP000034075">
    <property type="component" value="Unassembled WGS sequence"/>
</dbReference>
<dbReference type="AlphaFoldDB" id="A0A0G0EZI3"/>
<evidence type="ECO:0000313" key="2">
    <source>
        <dbReference type="EMBL" id="KKQ12253.1"/>
    </source>
</evidence>
<evidence type="ECO:0000313" key="3">
    <source>
        <dbReference type="Proteomes" id="UP000034075"/>
    </source>
</evidence>
<feature type="domain" description="Methyltransferase type 11" evidence="1">
    <location>
        <begin position="46"/>
        <end position="135"/>
    </location>
</feature>
<dbReference type="InterPro" id="IPR013216">
    <property type="entry name" value="Methyltransf_11"/>
</dbReference>
<evidence type="ECO:0000259" key="1">
    <source>
        <dbReference type="Pfam" id="PF08241"/>
    </source>
</evidence>